<proteinExistence type="predicted"/>
<reference evidence="1 2" key="1">
    <citation type="submission" date="2018-06" db="EMBL/GenBank/DDBJ databases">
        <authorList>
            <consortium name="Pathogen Informatics"/>
            <person name="Doyle S."/>
        </authorList>
    </citation>
    <scope>NUCLEOTIDE SEQUENCE [LARGE SCALE GENOMIC DNA]</scope>
    <source>
        <strain evidence="1 2">NCTC5053</strain>
    </source>
</reference>
<evidence type="ECO:0000313" key="1">
    <source>
        <dbReference type="EMBL" id="STU84675.1"/>
    </source>
</evidence>
<organism evidence="1 2">
    <name type="scientific">Klebsiella pneumoniae</name>
    <dbReference type="NCBI Taxonomy" id="573"/>
    <lineage>
        <taxon>Bacteria</taxon>
        <taxon>Pseudomonadati</taxon>
        <taxon>Pseudomonadota</taxon>
        <taxon>Gammaproteobacteria</taxon>
        <taxon>Enterobacterales</taxon>
        <taxon>Enterobacteriaceae</taxon>
        <taxon>Klebsiella/Raoultella group</taxon>
        <taxon>Klebsiella</taxon>
        <taxon>Klebsiella pneumoniae complex</taxon>
    </lineage>
</organism>
<protein>
    <submittedName>
        <fullName evidence="1">2-polyprenylphenol hydroxylase related flavodoxin oxidoreductase</fullName>
    </submittedName>
</protein>
<dbReference type="AlphaFoldDB" id="A0A377ZTF0"/>
<accession>A0A377ZTF0</accession>
<dbReference type="EMBL" id="UGMN01000004">
    <property type="protein sequence ID" value="STU84675.1"/>
    <property type="molecule type" value="Genomic_DNA"/>
</dbReference>
<evidence type="ECO:0000313" key="2">
    <source>
        <dbReference type="Proteomes" id="UP000254387"/>
    </source>
</evidence>
<sequence length="214" mass="23789">MIHQPGDKPGTYERFAMLQNMLNPEPTSTGIRSGNRVIGYSAAIRLLDNGRYDKHLADGMEILACIMEAVENNWITLNVEKELILWRWLLAAVFITEELEKNGTVDVPNDTGGVDTAVIYSSKHGAISVYPDLNALHSPTILSWGQSRNMGQRLASSWRCGCIRTWLLLTKNLGSGYQHLAGRGLTSSMRALSNTSRSKVCQKHRLCIEGNDDE</sequence>
<name>A0A377ZTF0_KLEPN</name>
<gene>
    <name evidence="1" type="ORF">NCTC5053_00660</name>
</gene>
<dbReference type="Proteomes" id="UP000254387">
    <property type="component" value="Unassembled WGS sequence"/>
</dbReference>